<name>A0A6A5S0V8_9PLEO</name>
<proteinExistence type="predicted"/>
<dbReference type="EMBL" id="ML978957">
    <property type="protein sequence ID" value="KAF1933419.1"/>
    <property type="molecule type" value="Genomic_DNA"/>
</dbReference>
<sequence>MKKWGREFNAFSAHSGASSVTSQERLSMGSALGSGIAPTPINAGATQVLQPYSPRSCGASLALTGGTEYIGFPRLNALLDDLHGPLLAHLSTKSEEFRPLMYRIRILGPDEASAKPWVVVLCPTSAVMNVESFFQGDLARSACAGEGVEVAYVGRSLRFKSGLWNEVEVAFATTDLQHRSPWSGSVVLTQTSNELHASMGGVLVVTDTEGMESVVGLTVGHLLHCGNRTGSSPLDVDFEQFISTPVLEDWGRPQTLGRIAEVSFSASARNLDWALIHFSNETTVSDLVSSDPTDEKFILGHCKGSVKFRPDLLSHVVATISNLPARAILPLGDVFINVHPITFSGIDNYELPEGSSGTWVVSEDFVNDTNDAGEDFRCRIVYVHGIVVADDCYGDVYMIPILDIMNDAKQALNATSVTLPRNTREATHLVQSKSFNLHVGSDATISSRTSLGPTESGLERTPNVSVTLTDEPRHLKRWA</sequence>
<dbReference type="OrthoDB" id="5865767at2759"/>
<reference evidence="1" key="1">
    <citation type="journal article" date="2020" name="Stud. Mycol.">
        <title>101 Dothideomycetes genomes: a test case for predicting lifestyles and emergence of pathogens.</title>
        <authorList>
            <person name="Haridas S."/>
            <person name="Albert R."/>
            <person name="Binder M."/>
            <person name="Bloem J."/>
            <person name="Labutti K."/>
            <person name="Salamov A."/>
            <person name="Andreopoulos B."/>
            <person name="Baker S."/>
            <person name="Barry K."/>
            <person name="Bills G."/>
            <person name="Bluhm B."/>
            <person name="Cannon C."/>
            <person name="Castanera R."/>
            <person name="Culley D."/>
            <person name="Daum C."/>
            <person name="Ezra D."/>
            <person name="Gonzalez J."/>
            <person name="Henrissat B."/>
            <person name="Kuo A."/>
            <person name="Liang C."/>
            <person name="Lipzen A."/>
            <person name="Lutzoni F."/>
            <person name="Magnuson J."/>
            <person name="Mondo S."/>
            <person name="Nolan M."/>
            <person name="Ohm R."/>
            <person name="Pangilinan J."/>
            <person name="Park H.-J."/>
            <person name="Ramirez L."/>
            <person name="Alfaro M."/>
            <person name="Sun H."/>
            <person name="Tritt A."/>
            <person name="Yoshinaga Y."/>
            <person name="Zwiers L.-H."/>
            <person name="Turgeon B."/>
            <person name="Goodwin S."/>
            <person name="Spatafora J."/>
            <person name="Crous P."/>
            <person name="Grigoriev I."/>
        </authorList>
    </citation>
    <scope>NUCLEOTIDE SEQUENCE</scope>
    <source>
        <strain evidence="1">CBS 183.55</strain>
    </source>
</reference>
<dbReference type="AlphaFoldDB" id="A0A6A5S0V8"/>
<protein>
    <submittedName>
        <fullName evidence="1">Uncharacterized protein</fullName>
    </submittedName>
</protein>
<dbReference type="RefSeq" id="XP_033453667.1">
    <property type="nucleotide sequence ID" value="XM_033597682.1"/>
</dbReference>
<dbReference type="Proteomes" id="UP000800082">
    <property type="component" value="Unassembled WGS sequence"/>
</dbReference>
<accession>A0A6A5S0V8</accession>
<evidence type="ECO:0000313" key="1">
    <source>
        <dbReference type="EMBL" id="KAF1933419.1"/>
    </source>
</evidence>
<gene>
    <name evidence="1" type="ORF">M421DRAFT_88639</name>
</gene>
<organism evidence="1 2">
    <name type="scientific">Didymella exigua CBS 183.55</name>
    <dbReference type="NCBI Taxonomy" id="1150837"/>
    <lineage>
        <taxon>Eukaryota</taxon>
        <taxon>Fungi</taxon>
        <taxon>Dikarya</taxon>
        <taxon>Ascomycota</taxon>
        <taxon>Pezizomycotina</taxon>
        <taxon>Dothideomycetes</taxon>
        <taxon>Pleosporomycetidae</taxon>
        <taxon>Pleosporales</taxon>
        <taxon>Pleosporineae</taxon>
        <taxon>Didymellaceae</taxon>
        <taxon>Didymella</taxon>
    </lineage>
</organism>
<dbReference type="GeneID" id="54355349"/>
<keyword evidence="2" id="KW-1185">Reference proteome</keyword>
<evidence type="ECO:0000313" key="2">
    <source>
        <dbReference type="Proteomes" id="UP000800082"/>
    </source>
</evidence>